<gene>
    <name evidence="3" type="ORF">BBO_09242</name>
</gene>
<evidence type="ECO:0000259" key="2">
    <source>
        <dbReference type="SMART" id="SM00128"/>
    </source>
</evidence>
<evidence type="ECO:0000313" key="3">
    <source>
        <dbReference type="EMBL" id="OAA34341.1"/>
    </source>
</evidence>
<sequence>MAPSKVDLLFLTFNCAKALINTAVFTNHLEAAFGQNATDLPDLVVLSLQEVAPLSYAFIGDYFLRPYIERFDTAVNQAASQHDLKLGVADGVPSAAERTTQRKRYELMKSKNVGYTAILLFARDSSRIKDIKGAEVGFGAADMGNKGAVGLRILYDAGECGSADLTFVATHLAAMEWNLPRRNANWASIMRCMAFEDPLPLLERMRSGSLKPPDDDSEGEGAGLLQGDRHRPETGALQKQLHELSLFKPTSHLFVGGDLNYRISTSSPPPNAAFPSLDVGSDNYYPRFFELDQLTREKAAGRTLHGLTEAEVHFPPTYKYELLESEFKDENEMDPVSWKFAPHRYPGWTDRILYLDVPSWAATERGNGNMKVNAYDALPLMRTSDHRPVFLRIEAPILSSSELAPSAEVLATSTDPRVRLPTELDPEAWERRTAARRRELLLGWSMFLWTPNNLLAVDRHSLPVNMNENDPQESNLRELEVPKVMVILLSHV</sequence>
<dbReference type="GO" id="GO:0046856">
    <property type="term" value="P:phosphatidylinositol dephosphorylation"/>
    <property type="evidence" value="ECO:0007669"/>
    <property type="project" value="InterPro"/>
</dbReference>
<dbReference type="InterPro" id="IPR000300">
    <property type="entry name" value="IPPc"/>
</dbReference>
<evidence type="ECO:0000256" key="1">
    <source>
        <dbReference type="SAM" id="MobiDB-lite"/>
    </source>
</evidence>
<dbReference type="PANTHER" id="PTHR11200">
    <property type="entry name" value="INOSITOL 5-PHOSPHATASE"/>
    <property type="match status" value="1"/>
</dbReference>
<dbReference type="PANTHER" id="PTHR11200:SF286">
    <property type="entry name" value="5-PHOSPHATASE, PUTATIVE (AFU_ORTHOLOGUE AFUA_5G07600)-RELATED"/>
    <property type="match status" value="1"/>
</dbReference>
<protein>
    <submittedName>
        <fullName evidence="3">Inositol 5-phosphatase</fullName>
    </submittedName>
</protein>
<dbReference type="SUPFAM" id="SSF56219">
    <property type="entry name" value="DNase I-like"/>
    <property type="match status" value="1"/>
</dbReference>
<organism evidence="3 4">
    <name type="scientific">Beauveria brongniartii RCEF 3172</name>
    <dbReference type="NCBI Taxonomy" id="1081107"/>
    <lineage>
        <taxon>Eukaryota</taxon>
        <taxon>Fungi</taxon>
        <taxon>Dikarya</taxon>
        <taxon>Ascomycota</taxon>
        <taxon>Pezizomycotina</taxon>
        <taxon>Sordariomycetes</taxon>
        <taxon>Hypocreomycetidae</taxon>
        <taxon>Hypocreales</taxon>
        <taxon>Cordycipitaceae</taxon>
        <taxon>Beauveria</taxon>
        <taxon>Beauveria brongniartii</taxon>
    </lineage>
</organism>
<keyword evidence="4" id="KW-1185">Reference proteome</keyword>
<dbReference type="SMART" id="SM00128">
    <property type="entry name" value="IPPc"/>
    <property type="match status" value="1"/>
</dbReference>
<dbReference type="InterPro" id="IPR046985">
    <property type="entry name" value="IP5"/>
</dbReference>
<dbReference type="Gene3D" id="3.60.10.10">
    <property type="entry name" value="Endonuclease/exonuclease/phosphatase"/>
    <property type="match status" value="1"/>
</dbReference>
<reference evidence="3 4" key="1">
    <citation type="journal article" date="2016" name="Genome Biol. Evol.">
        <title>Divergent and convergent evolution of fungal pathogenicity.</title>
        <authorList>
            <person name="Shang Y."/>
            <person name="Xiao G."/>
            <person name="Zheng P."/>
            <person name="Cen K."/>
            <person name="Zhan S."/>
            <person name="Wang C."/>
        </authorList>
    </citation>
    <scope>NUCLEOTIDE SEQUENCE [LARGE SCALE GENOMIC DNA]</scope>
    <source>
        <strain evidence="3 4">RCEF 3172</strain>
    </source>
</reference>
<name>A0A166W4K1_9HYPO</name>
<dbReference type="EMBL" id="AZHA01000056">
    <property type="protein sequence ID" value="OAA34341.1"/>
    <property type="molecule type" value="Genomic_DNA"/>
</dbReference>
<feature type="domain" description="Inositol polyphosphate-related phosphatase" evidence="2">
    <location>
        <begin position="4"/>
        <end position="401"/>
    </location>
</feature>
<dbReference type="OrthoDB" id="62798at2759"/>
<dbReference type="InterPro" id="IPR036691">
    <property type="entry name" value="Endo/exonu/phosph_ase_sf"/>
</dbReference>
<dbReference type="Pfam" id="PF22669">
    <property type="entry name" value="Exo_endo_phos2"/>
    <property type="match status" value="1"/>
</dbReference>
<proteinExistence type="predicted"/>
<dbReference type="Proteomes" id="UP000076863">
    <property type="component" value="Unassembled WGS sequence"/>
</dbReference>
<feature type="region of interest" description="Disordered" evidence="1">
    <location>
        <begin position="205"/>
        <end position="229"/>
    </location>
</feature>
<evidence type="ECO:0000313" key="4">
    <source>
        <dbReference type="Proteomes" id="UP000076863"/>
    </source>
</evidence>
<accession>A0A166W4K1</accession>
<comment type="caution">
    <text evidence="3">The sequence shown here is derived from an EMBL/GenBank/DDBJ whole genome shotgun (WGS) entry which is preliminary data.</text>
</comment>
<dbReference type="GO" id="GO:0004439">
    <property type="term" value="F:phosphatidylinositol-4,5-bisphosphate 5-phosphatase activity"/>
    <property type="evidence" value="ECO:0007669"/>
    <property type="project" value="TreeGrafter"/>
</dbReference>
<dbReference type="AlphaFoldDB" id="A0A166W4K1"/>